<name>A0A557SR39_9ARCH</name>
<dbReference type="InterPro" id="IPR005155">
    <property type="entry name" value="UPF0113_PUA"/>
</dbReference>
<protein>
    <recommendedName>
        <fullName evidence="1">UPF0113 domain-containing protein</fullName>
    </recommendedName>
</protein>
<sequence length="259" mass="29520">MPYRHLTNVEETILKRSFNNWGIFEIFGTLRILIRTPVLEAPIGDKKTNISKLDTIPNEIQSHSSRGSGSSSIMAEQCNNNDVERFHTLTKGCPKSMEFSESEKNIKRTEVFVHSNIKYDDMLFKKLKPVLIGLKIGTIKNKKFFPGLNFAEFVVIHNRNMDYPHVIINTKAENLIVFGRDIMGSSILSFFKDIIENQQLIILNPHKEVIGLGKSRFSGSLITQPNIITIDTIQDIGTYYLKNENRHSTGIDKSIDHVL</sequence>
<evidence type="ECO:0000259" key="1">
    <source>
        <dbReference type="Pfam" id="PF03657"/>
    </source>
</evidence>
<reference evidence="2 3" key="1">
    <citation type="journal article" date="2019" name="Front. Microbiol.">
        <title>Ammonia Oxidation by the Arctic Terrestrial Thaumarchaeote Candidatus Nitrosocosmicus arcticus Is Stimulated by Increasing Temperatures.</title>
        <authorList>
            <person name="Alves R.J.E."/>
            <person name="Kerou M."/>
            <person name="Zappe A."/>
            <person name="Bittner R."/>
            <person name="Abby S.S."/>
            <person name="Schmidt H.A."/>
            <person name="Pfeifer K."/>
            <person name="Schleper C."/>
        </authorList>
    </citation>
    <scope>NUCLEOTIDE SEQUENCE [LARGE SCALE GENOMIC DNA]</scope>
    <source>
        <strain evidence="2 3">Kfb</strain>
    </source>
</reference>
<gene>
    <name evidence="2" type="ORF">NARC_210014</name>
</gene>
<keyword evidence="3" id="KW-1185">Reference proteome</keyword>
<dbReference type="SUPFAM" id="SSF88697">
    <property type="entry name" value="PUA domain-like"/>
    <property type="match status" value="1"/>
</dbReference>
<dbReference type="OrthoDB" id="11794at2157"/>
<organism evidence="2 3">
    <name type="scientific">Candidatus Nitrosocosmicus arcticus</name>
    <dbReference type="NCBI Taxonomy" id="2035267"/>
    <lineage>
        <taxon>Archaea</taxon>
        <taxon>Nitrososphaerota</taxon>
        <taxon>Nitrososphaeria</taxon>
        <taxon>Nitrososphaerales</taxon>
        <taxon>Nitrososphaeraceae</taxon>
        <taxon>Candidatus Nitrosocosmicus</taxon>
    </lineage>
</organism>
<dbReference type="Pfam" id="PF03657">
    <property type="entry name" value="UPF0113"/>
    <property type="match status" value="1"/>
</dbReference>
<feature type="domain" description="UPF0113" evidence="1">
    <location>
        <begin position="166"/>
        <end position="239"/>
    </location>
</feature>
<dbReference type="RefSeq" id="WP_144734680.1">
    <property type="nucleotide sequence ID" value="NZ_ML675594.1"/>
</dbReference>
<dbReference type="PROSITE" id="PS50890">
    <property type="entry name" value="PUA"/>
    <property type="match status" value="1"/>
</dbReference>
<evidence type="ECO:0000313" key="3">
    <source>
        <dbReference type="Proteomes" id="UP000315289"/>
    </source>
</evidence>
<evidence type="ECO:0000313" key="2">
    <source>
        <dbReference type="EMBL" id="TVP39070.1"/>
    </source>
</evidence>
<dbReference type="EMBL" id="VOAH01000021">
    <property type="protein sequence ID" value="TVP39070.1"/>
    <property type="molecule type" value="Genomic_DNA"/>
</dbReference>
<accession>A0A557SR39</accession>
<dbReference type="Gene3D" id="2.30.130.10">
    <property type="entry name" value="PUA domain"/>
    <property type="match status" value="1"/>
</dbReference>
<dbReference type="Proteomes" id="UP000315289">
    <property type="component" value="Unassembled WGS sequence"/>
</dbReference>
<comment type="caution">
    <text evidence="2">The sequence shown here is derived from an EMBL/GenBank/DDBJ whole genome shotgun (WGS) entry which is preliminary data.</text>
</comment>
<dbReference type="AlphaFoldDB" id="A0A557SR39"/>
<dbReference type="InterPro" id="IPR036974">
    <property type="entry name" value="PUA_sf"/>
</dbReference>
<proteinExistence type="predicted"/>
<dbReference type="InterPro" id="IPR015947">
    <property type="entry name" value="PUA-like_sf"/>
</dbReference>
<dbReference type="GO" id="GO:0003723">
    <property type="term" value="F:RNA binding"/>
    <property type="evidence" value="ECO:0007669"/>
    <property type="project" value="InterPro"/>
</dbReference>